<gene>
    <name evidence="2" type="ORF">F3K02_15140</name>
</gene>
<organism evidence="2 3">
    <name type="scientific">Hydrogenophaga aromaticivorans</name>
    <dbReference type="NCBI Taxonomy" id="2610898"/>
    <lineage>
        <taxon>Bacteria</taxon>
        <taxon>Pseudomonadati</taxon>
        <taxon>Pseudomonadota</taxon>
        <taxon>Betaproteobacteria</taxon>
        <taxon>Burkholderiales</taxon>
        <taxon>Comamonadaceae</taxon>
        <taxon>Hydrogenophaga</taxon>
    </lineage>
</organism>
<dbReference type="Proteomes" id="UP000545507">
    <property type="component" value="Unassembled WGS sequence"/>
</dbReference>
<evidence type="ECO:0008006" key="4">
    <source>
        <dbReference type="Google" id="ProtNLM"/>
    </source>
</evidence>
<evidence type="ECO:0000313" key="2">
    <source>
        <dbReference type="EMBL" id="NWF46574.1"/>
    </source>
</evidence>
<sequence length="217" mass="24577">MTRPDRWITTLSLCLLAGLVQTGCSTAAQAVDPAHISSQQRDFDKQTGILRKHMQDLQARGDPLGDYYYALANSDGWIHDVTDPKAITALFEKAAAKGSMDAKILLALQVASDDELPGQLDHSHGPGKDLSKWEQGLAKLLPLVHQQCSVRRLVLDMGKPQVAYYSIAYEIWPTFRDGYYRYNSDGSRTLLRDPERQKVWESIHRNCLMPQDEWLYE</sequence>
<proteinExistence type="predicted"/>
<dbReference type="RefSeq" id="WP_177136477.1">
    <property type="nucleotide sequence ID" value="NZ_VYGV01000013.1"/>
</dbReference>
<keyword evidence="1" id="KW-0732">Signal</keyword>
<comment type="caution">
    <text evidence="2">The sequence shown here is derived from an EMBL/GenBank/DDBJ whole genome shotgun (WGS) entry which is preliminary data.</text>
</comment>
<dbReference type="EMBL" id="VYGV01000013">
    <property type="protein sequence ID" value="NWF46574.1"/>
    <property type="molecule type" value="Genomic_DNA"/>
</dbReference>
<feature type="signal peptide" evidence="1">
    <location>
        <begin position="1"/>
        <end position="30"/>
    </location>
</feature>
<evidence type="ECO:0000256" key="1">
    <source>
        <dbReference type="SAM" id="SignalP"/>
    </source>
</evidence>
<keyword evidence="3" id="KW-1185">Reference proteome</keyword>
<accession>A0A7Y8KY21</accession>
<feature type="chain" id="PRO_5030849742" description="Sel1 repeat family protein" evidence="1">
    <location>
        <begin position="31"/>
        <end position="217"/>
    </location>
</feature>
<name>A0A7Y8KY21_9BURK</name>
<dbReference type="AlphaFoldDB" id="A0A7Y8KY21"/>
<protein>
    <recommendedName>
        <fullName evidence="4">Sel1 repeat family protein</fullName>
    </recommendedName>
</protein>
<evidence type="ECO:0000313" key="3">
    <source>
        <dbReference type="Proteomes" id="UP000545507"/>
    </source>
</evidence>
<reference evidence="2 3" key="1">
    <citation type="submission" date="2019-09" db="EMBL/GenBank/DDBJ databases">
        <title>Hydrogenophaga aromatica sp. nov., isolated from a para-xylene-degrading enrichment culture.</title>
        <authorList>
            <person name="Tancsics A."/>
            <person name="Banerjee S."/>
        </authorList>
    </citation>
    <scope>NUCLEOTIDE SEQUENCE [LARGE SCALE GENOMIC DNA]</scope>
    <source>
        <strain evidence="2 3">D2P1</strain>
    </source>
</reference>